<keyword evidence="5" id="KW-0067">ATP-binding</keyword>
<dbReference type="PANTHER" id="PTHR34273">
    <property type="entry name" value="METHYLTHIORIBOSE KINASE"/>
    <property type="match status" value="1"/>
</dbReference>
<evidence type="ECO:0000256" key="5">
    <source>
        <dbReference type="ARBA" id="ARBA00022840"/>
    </source>
</evidence>
<evidence type="ECO:0000259" key="6">
    <source>
        <dbReference type="Pfam" id="PF01636"/>
    </source>
</evidence>
<keyword evidence="2" id="KW-0808">Transferase</keyword>
<accession>A0ABT7Y4W8</accession>
<dbReference type="Gene3D" id="3.30.200.20">
    <property type="entry name" value="Phosphorylase Kinase, domain 1"/>
    <property type="match status" value="1"/>
</dbReference>
<evidence type="ECO:0000256" key="4">
    <source>
        <dbReference type="ARBA" id="ARBA00022777"/>
    </source>
</evidence>
<sequence>MILDILKKHNVVSKDHATATPLTGGVSCEIYLVEDDNSCLVVKRALEKLKVEKEWFADTSRNLYEQRYLKYVGERFPQYVPKILHSFERERLFTMEYFPERFKDWKKELMQGEVRERVAQRIGEALGHIHAVSWHDKQVEAQFDSDRNFYQLRLEPYFESMVGQHNDLKTQLQSLCLQVSTTKHCLVHGDFSPKNILVSEDEIKIVDCEVAWYGDPAFDVAFMLHHLLLKALHFNQARYVQAAQTFLNTYQQVIGAERYTTVDESKVAKLTAAMMLARVDGKSPVEYLSSEEKSEVRSALKPMLKHQFTTIERLIETLDLRSDKR</sequence>
<dbReference type="EMBL" id="JAUEOZ010000002">
    <property type="protein sequence ID" value="MDN2483005.1"/>
    <property type="molecule type" value="Genomic_DNA"/>
</dbReference>
<organism evidence="7 8">
    <name type="scientific">Vibrio agarivorans</name>
    <dbReference type="NCBI Taxonomy" id="153622"/>
    <lineage>
        <taxon>Bacteria</taxon>
        <taxon>Pseudomonadati</taxon>
        <taxon>Pseudomonadota</taxon>
        <taxon>Gammaproteobacteria</taxon>
        <taxon>Vibrionales</taxon>
        <taxon>Vibrionaceae</taxon>
        <taxon>Vibrio</taxon>
    </lineage>
</organism>
<keyword evidence="4" id="KW-0418">Kinase</keyword>
<protein>
    <submittedName>
        <fullName evidence="7">Phosphotransferase</fullName>
    </submittedName>
</protein>
<feature type="domain" description="Aminoglycoside phosphotransferase" evidence="6">
    <location>
        <begin position="19"/>
        <end position="228"/>
    </location>
</feature>
<evidence type="ECO:0000313" key="8">
    <source>
        <dbReference type="Proteomes" id="UP001169719"/>
    </source>
</evidence>
<comment type="caution">
    <text evidence="7">The sequence shown here is derived from an EMBL/GenBank/DDBJ whole genome shotgun (WGS) entry which is preliminary data.</text>
</comment>
<reference evidence="7" key="1">
    <citation type="submission" date="2024-05" db="EMBL/GenBank/DDBJ databases">
        <title>Genome Sequences of Four Agar- Degrading Marine Bacteria.</title>
        <authorList>
            <person name="Phillips E.K."/>
            <person name="Shaffer J.C."/>
            <person name="Henson M.W."/>
            <person name="Temperton B."/>
            <person name="Thrash C.J."/>
            <person name="Martin M.O."/>
        </authorList>
    </citation>
    <scope>NUCLEOTIDE SEQUENCE</scope>
    <source>
        <strain evidence="7">EKP203</strain>
    </source>
</reference>
<evidence type="ECO:0000256" key="2">
    <source>
        <dbReference type="ARBA" id="ARBA00022679"/>
    </source>
</evidence>
<dbReference type="InterPro" id="IPR002575">
    <property type="entry name" value="Aminoglycoside_PTrfase"/>
</dbReference>
<gene>
    <name evidence="7" type="ORF">QWJ08_16810</name>
</gene>
<dbReference type="Proteomes" id="UP001169719">
    <property type="component" value="Unassembled WGS sequence"/>
</dbReference>
<evidence type="ECO:0000313" key="7">
    <source>
        <dbReference type="EMBL" id="MDN2483005.1"/>
    </source>
</evidence>
<evidence type="ECO:0000256" key="1">
    <source>
        <dbReference type="ARBA" id="ARBA00010165"/>
    </source>
</evidence>
<dbReference type="SUPFAM" id="SSF56112">
    <property type="entry name" value="Protein kinase-like (PK-like)"/>
    <property type="match status" value="1"/>
</dbReference>
<keyword evidence="3" id="KW-0547">Nucleotide-binding</keyword>
<dbReference type="PANTHER" id="PTHR34273:SF2">
    <property type="entry name" value="METHYLTHIORIBOSE KINASE"/>
    <property type="match status" value="1"/>
</dbReference>
<dbReference type="PROSITE" id="PS51257">
    <property type="entry name" value="PROKAR_LIPOPROTEIN"/>
    <property type="match status" value="1"/>
</dbReference>
<dbReference type="Gene3D" id="3.90.1200.10">
    <property type="match status" value="1"/>
</dbReference>
<dbReference type="Pfam" id="PF01636">
    <property type="entry name" value="APH"/>
    <property type="match status" value="1"/>
</dbReference>
<evidence type="ECO:0000256" key="3">
    <source>
        <dbReference type="ARBA" id="ARBA00022741"/>
    </source>
</evidence>
<proteinExistence type="inferred from homology"/>
<keyword evidence="8" id="KW-1185">Reference proteome</keyword>
<dbReference type="RefSeq" id="WP_289963058.1">
    <property type="nucleotide sequence ID" value="NZ_JAUEOZ010000002.1"/>
</dbReference>
<comment type="similarity">
    <text evidence="1">Belongs to the methylthioribose kinase family.</text>
</comment>
<name>A0ABT7Y4W8_9VIBR</name>
<dbReference type="InterPro" id="IPR011009">
    <property type="entry name" value="Kinase-like_dom_sf"/>
</dbReference>